<name>A0A843WWG7_COLES</name>
<dbReference type="PANTHER" id="PTHR32166:SF105">
    <property type="entry name" value="HAT DIMERIZATION DOMAIN-CONTAINING PROTEIN"/>
    <property type="match status" value="1"/>
</dbReference>
<reference evidence="3" key="1">
    <citation type="submission" date="2017-07" db="EMBL/GenBank/DDBJ databases">
        <title>Taro Niue Genome Assembly and Annotation.</title>
        <authorList>
            <person name="Atibalentja N."/>
            <person name="Keating K."/>
            <person name="Fields C.J."/>
        </authorList>
    </citation>
    <scope>NUCLEOTIDE SEQUENCE</scope>
    <source>
        <strain evidence="3">Niue_2</strain>
        <tissue evidence="3">Leaf</tissue>
    </source>
</reference>
<organism evidence="3 4">
    <name type="scientific">Colocasia esculenta</name>
    <name type="common">Wild taro</name>
    <name type="synonym">Arum esculentum</name>
    <dbReference type="NCBI Taxonomy" id="4460"/>
    <lineage>
        <taxon>Eukaryota</taxon>
        <taxon>Viridiplantae</taxon>
        <taxon>Streptophyta</taxon>
        <taxon>Embryophyta</taxon>
        <taxon>Tracheophyta</taxon>
        <taxon>Spermatophyta</taxon>
        <taxon>Magnoliopsida</taxon>
        <taxon>Liliopsida</taxon>
        <taxon>Araceae</taxon>
        <taxon>Aroideae</taxon>
        <taxon>Colocasieae</taxon>
        <taxon>Colocasia</taxon>
    </lineage>
</organism>
<dbReference type="InterPro" id="IPR007021">
    <property type="entry name" value="DUF659"/>
</dbReference>
<dbReference type="OrthoDB" id="783478at2759"/>
<dbReference type="AlphaFoldDB" id="A0A843WWG7"/>
<sequence length="157" mass="18263">MFTMKESHPHNLLDLKAFITISLILLATQPLPCPKGRETQNLGKHVHPPTVKELAGVYREAEVEELKNYIVSFKRKWQKYGITFMRDGWSGTTKNSLINFLVYYDRQVFHDKFLMKQMVAEIGEEYIVQVVMDNGSNYKKVGEELMKTHPQNFEPLA</sequence>
<dbReference type="Pfam" id="PF04937">
    <property type="entry name" value="DUF659"/>
    <property type="match status" value="1"/>
</dbReference>
<protein>
    <recommendedName>
        <fullName evidence="2">DUF659 domain-containing protein</fullName>
    </recommendedName>
</protein>
<keyword evidence="1" id="KW-0732">Signal</keyword>
<keyword evidence="4" id="KW-1185">Reference proteome</keyword>
<dbReference type="EMBL" id="NMUH01004083">
    <property type="protein sequence ID" value="MQM08284.1"/>
    <property type="molecule type" value="Genomic_DNA"/>
</dbReference>
<dbReference type="PANTHER" id="PTHR32166">
    <property type="entry name" value="OSJNBA0013A04.12 PROTEIN"/>
    <property type="match status" value="1"/>
</dbReference>
<feature type="chain" id="PRO_5032791656" description="DUF659 domain-containing protein" evidence="1">
    <location>
        <begin position="31"/>
        <end position="157"/>
    </location>
</feature>
<proteinExistence type="predicted"/>
<feature type="domain" description="DUF659" evidence="2">
    <location>
        <begin position="49"/>
        <end position="151"/>
    </location>
</feature>
<evidence type="ECO:0000313" key="3">
    <source>
        <dbReference type="EMBL" id="MQM08284.1"/>
    </source>
</evidence>
<evidence type="ECO:0000256" key="1">
    <source>
        <dbReference type="SAM" id="SignalP"/>
    </source>
</evidence>
<dbReference type="Proteomes" id="UP000652761">
    <property type="component" value="Unassembled WGS sequence"/>
</dbReference>
<feature type="signal peptide" evidence="1">
    <location>
        <begin position="1"/>
        <end position="30"/>
    </location>
</feature>
<evidence type="ECO:0000259" key="2">
    <source>
        <dbReference type="Pfam" id="PF04937"/>
    </source>
</evidence>
<comment type="caution">
    <text evidence="3">The sequence shown here is derived from an EMBL/GenBank/DDBJ whole genome shotgun (WGS) entry which is preliminary data.</text>
</comment>
<accession>A0A843WWG7</accession>
<gene>
    <name evidence="3" type="ORF">Taro_041140</name>
</gene>
<evidence type="ECO:0000313" key="4">
    <source>
        <dbReference type="Proteomes" id="UP000652761"/>
    </source>
</evidence>